<accession>A0ABX3KLP5</accession>
<sequence length="218" mass="24686">MFPKYSQYKKWTLPSKYSFWGWLLGILGISLAILGIGLTIHNPFADKDIHQEIAKEEYKPEVNVKLVEITKWITDDSAFLTIEFENVSRGPALEFSAMIVNNGEPVDFDVVSRSDFSRSGTLRIGSNKTASIPIVEINELKRYVSSKTHYENFLGVGKESSIPESIQKELDKKYVRSGNGGYQTSSQPIYLNYYYKGIGGTEHKIETGFYAYLDVTPK</sequence>
<dbReference type="EMBL" id="MUFR01000081">
    <property type="protein sequence ID" value="OOF32631.1"/>
    <property type="molecule type" value="Genomic_DNA"/>
</dbReference>
<protein>
    <submittedName>
        <fullName evidence="2">Uncharacterized protein</fullName>
    </submittedName>
</protein>
<reference evidence="3" key="1">
    <citation type="submission" date="2017-01" db="EMBL/GenBank/DDBJ databases">
        <title>Draft genome of the species Salinivibrio costicola subsp. alcaliphilus.</title>
        <authorList>
            <person name="Lopez-Hermoso C."/>
            <person name="De La Haba R."/>
            <person name="Sanchez-Porro C."/>
            <person name="Ventosa A."/>
        </authorList>
    </citation>
    <scope>NUCLEOTIDE SEQUENCE [LARGE SCALE GENOMIC DNA]</scope>
    <source>
        <strain evidence="3">CBH448</strain>
    </source>
</reference>
<dbReference type="RefSeq" id="WP_045608270.1">
    <property type="nucleotide sequence ID" value="NZ_MUFR01000081.1"/>
</dbReference>
<keyword evidence="1" id="KW-0812">Transmembrane</keyword>
<gene>
    <name evidence="2" type="ORF">BZJ21_15115</name>
</gene>
<feature type="transmembrane region" description="Helical" evidence="1">
    <location>
        <begin position="20"/>
        <end position="40"/>
    </location>
</feature>
<comment type="caution">
    <text evidence="2">The sequence shown here is derived from an EMBL/GenBank/DDBJ whole genome shotgun (WGS) entry which is preliminary data.</text>
</comment>
<keyword evidence="1" id="KW-0472">Membrane</keyword>
<keyword evidence="3" id="KW-1185">Reference proteome</keyword>
<dbReference type="Proteomes" id="UP000189431">
    <property type="component" value="Unassembled WGS sequence"/>
</dbReference>
<evidence type="ECO:0000313" key="2">
    <source>
        <dbReference type="EMBL" id="OOF32631.1"/>
    </source>
</evidence>
<organism evidence="2 3">
    <name type="scientific">Salinivibrio costicola subsp. alcaliphilus</name>
    <dbReference type="NCBI Taxonomy" id="272773"/>
    <lineage>
        <taxon>Bacteria</taxon>
        <taxon>Pseudomonadati</taxon>
        <taxon>Pseudomonadota</taxon>
        <taxon>Gammaproteobacteria</taxon>
        <taxon>Vibrionales</taxon>
        <taxon>Vibrionaceae</taxon>
        <taxon>Salinivibrio</taxon>
    </lineage>
</organism>
<name>A0ABX3KLP5_SALCS</name>
<proteinExistence type="predicted"/>
<keyword evidence="1" id="KW-1133">Transmembrane helix</keyword>
<evidence type="ECO:0000256" key="1">
    <source>
        <dbReference type="SAM" id="Phobius"/>
    </source>
</evidence>
<evidence type="ECO:0000313" key="3">
    <source>
        <dbReference type="Proteomes" id="UP000189431"/>
    </source>
</evidence>